<accession>A0AAQ3WVP0</accession>
<feature type="region of interest" description="Disordered" evidence="1">
    <location>
        <begin position="1"/>
        <end position="88"/>
    </location>
</feature>
<protein>
    <submittedName>
        <fullName evidence="2">Uncharacterized protein</fullName>
    </submittedName>
</protein>
<dbReference type="Proteomes" id="UP001341281">
    <property type="component" value="Chromosome 05"/>
</dbReference>
<sequence>MQKRGGGPRPRRQEPSRGHQLNSRGRGGGILLFGRRLSVPAPTFLSGGGRTGRQAGSLGIRRGARAGDRRTTTYVSPPFELCSEPVTT</sequence>
<reference evidence="2 3" key="1">
    <citation type="submission" date="2024-02" db="EMBL/GenBank/DDBJ databases">
        <title>High-quality chromosome-scale genome assembly of Pensacola bahiagrass (Paspalum notatum Flugge var. saurae).</title>
        <authorList>
            <person name="Vega J.M."/>
            <person name="Podio M."/>
            <person name="Orjuela J."/>
            <person name="Siena L.A."/>
            <person name="Pessino S.C."/>
            <person name="Combes M.C."/>
            <person name="Mariac C."/>
            <person name="Albertini E."/>
            <person name="Pupilli F."/>
            <person name="Ortiz J.P.A."/>
            <person name="Leblanc O."/>
        </authorList>
    </citation>
    <scope>NUCLEOTIDE SEQUENCE [LARGE SCALE GENOMIC DNA]</scope>
    <source>
        <strain evidence="2">R1</strain>
        <tissue evidence="2">Leaf</tissue>
    </source>
</reference>
<evidence type="ECO:0000313" key="3">
    <source>
        <dbReference type="Proteomes" id="UP001341281"/>
    </source>
</evidence>
<evidence type="ECO:0000313" key="2">
    <source>
        <dbReference type="EMBL" id="WVZ75116.1"/>
    </source>
</evidence>
<name>A0AAQ3WVP0_PASNO</name>
<evidence type="ECO:0000256" key="1">
    <source>
        <dbReference type="SAM" id="MobiDB-lite"/>
    </source>
</evidence>
<dbReference type="EMBL" id="CP144749">
    <property type="protein sequence ID" value="WVZ75116.1"/>
    <property type="molecule type" value="Genomic_DNA"/>
</dbReference>
<dbReference type="AlphaFoldDB" id="A0AAQ3WVP0"/>
<proteinExistence type="predicted"/>
<keyword evidence="3" id="KW-1185">Reference proteome</keyword>
<gene>
    <name evidence="2" type="ORF">U9M48_023204</name>
</gene>
<organism evidence="2 3">
    <name type="scientific">Paspalum notatum var. saurae</name>
    <dbReference type="NCBI Taxonomy" id="547442"/>
    <lineage>
        <taxon>Eukaryota</taxon>
        <taxon>Viridiplantae</taxon>
        <taxon>Streptophyta</taxon>
        <taxon>Embryophyta</taxon>
        <taxon>Tracheophyta</taxon>
        <taxon>Spermatophyta</taxon>
        <taxon>Magnoliopsida</taxon>
        <taxon>Liliopsida</taxon>
        <taxon>Poales</taxon>
        <taxon>Poaceae</taxon>
        <taxon>PACMAD clade</taxon>
        <taxon>Panicoideae</taxon>
        <taxon>Andropogonodae</taxon>
        <taxon>Paspaleae</taxon>
        <taxon>Paspalinae</taxon>
        <taxon>Paspalum</taxon>
    </lineage>
</organism>